<dbReference type="RefSeq" id="WP_133345503.1">
    <property type="nucleotide sequence ID" value="NZ_SMZQ01000001.1"/>
</dbReference>
<organism evidence="2 3">
    <name type="scientific">Arthrobacter nitrophenolicus</name>
    <dbReference type="NCBI Taxonomy" id="683150"/>
    <lineage>
        <taxon>Bacteria</taxon>
        <taxon>Bacillati</taxon>
        <taxon>Actinomycetota</taxon>
        <taxon>Actinomycetes</taxon>
        <taxon>Micrococcales</taxon>
        <taxon>Micrococcaceae</taxon>
        <taxon>Arthrobacter</taxon>
    </lineage>
</organism>
<feature type="region of interest" description="Disordered" evidence="1">
    <location>
        <begin position="30"/>
        <end position="62"/>
    </location>
</feature>
<dbReference type="AlphaFoldDB" id="A0A4R5YD26"/>
<name>A0A4R5YD26_9MICC</name>
<dbReference type="Proteomes" id="UP000294621">
    <property type="component" value="Unassembled WGS sequence"/>
</dbReference>
<comment type="caution">
    <text evidence="2">The sequence shown here is derived from an EMBL/GenBank/DDBJ whole genome shotgun (WGS) entry which is preliminary data.</text>
</comment>
<gene>
    <name evidence="2" type="ORF">E2R57_00265</name>
</gene>
<reference evidence="2 3" key="1">
    <citation type="submission" date="2019-03" db="EMBL/GenBank/DDBJ databases">
        <title>Genome Sequencing and Assembly of Various Microbes Isolated from Partially Reclaimed Soil and Acid Mine Drainage (AMD) Site.</title>
        <authorList>
            <person name="Steinbock B."/>
            <person name="Bechtold R."/>
            <person name="Sevigny J.L."/>
            <person name="Thomas D."/>
            <person name="Cuthill L.R."/>
            <person name="Aveiro Johannsen E.J."/>
            <person name="Thomas K."/>
            <person name="Ghosh A."/>
        </authorList>
    </citation>
    <scope>NUCLEOTIDE SEQUENCE [LARGE SCALE GENOMIC DNA]</scope>
    <source>
        <strain evidence="2 3">S-A1</strain>
    </source>
</reference>
<evidence type="ECO:0000313" key="2">
    <source>
        <dbReference type="EMBL" id="TDL41155.1"/>
    </source>
</evidence>
<dbReference type="EMBL" id="SMZQ01000001">
    <property type="protein sequence ID" value="TDL41155.1"/>
    <property type="molecule type" value="Genomic_DNA"/>
</dbReference>
<sequence>MIVRIGAGSSRCAAGLVLFILLSTGGIGPAQPMPGAGHFRESSSEQTQGRPGLEDGGLSGSPELWKFRRITTPLGGR</sequence>
<protein>
    <submittedName>
        <fullName evidence="2">Uncharacterized protein</fullName>
    </submittedName>
</protein>
<proteinExistence type="predicted"/>
<evidence type="ECO:0000256" key="1">
    <source>
        <dbReference type="SAM" id="MobiDB-lite"/>
    </source>
</evidence>
<accession>A0A4R5YD26</accession>
<evidence type="ECO:0000313" key="3">
    <source>
        <dbReference type="Proteomes" id="UP000294621"/>
    </source>
</evidence>